<protein>
    <submittedName>
        <fullName evidence="2">Endonuclease</fullName>
    </submittedName>
</protein>
<dbReference type="GO" id="GO:0004519">
    <property type="term" value="F:endonuclease activity"/>
    <property type="evidence" value="ECO:0007669"/>
    <property type="project" value="UniProtKB-KW"/>
</dbReference>
<reference evidence="2" key="1">
    <citation type="journal article" date="2023" name="Harmful Algae">
        <title>Sequencing the genomes of LPP-1, the first isolated cyanophage, and its relative LPP-2 reveal different integration mechanisms in closely related phages.</title>
        <authorList>
            <person name="Shaalan H."/>
            <person name="Cattan-Tsaushu E."/>
            <person name="Li K."/>
            <person name="Avrani S."/>
        </authorList>
    </citation>
    <scope>NUCLEOTIDE SEQUENCE</scope>
</reference>
<evidence type="ECO:0000256" key="1">
    <source>
        <dbReference type="SAM" id="MobiDB-lite"/>
    </source>
</evidence>
<name>A0AAE9Q165_9CAUD</name>
<sequence length="152" mass="17619">MVKKKPTGRSRFKQRDGIQSEQERDVKVLYPQLQFKPPAVPYVSTHNYNPDFKLGTYEGKVVYLELKEYMTTADIPKYRAVLESNPHVIIAFLIYSASYDVFQKLGVIPRVWVAQGYVDIPREWLTKVKLPTIKTPTDTQTDQHIPPSIHEL</sequence>
<evidence type="ECO:0000313" key="2">
    <source>
        <dbReference type="EMBL" id="UZV39941.1"/>
    </source>
</evidence>
<keyword evidence="2" id="KW-0378">Hydrolase</keyword>
<proteinExistence type="predicted"/>
<accession>A0AAE9Q165</accession>
<keyword evidence="2" id="KW-0255">Endonuclease</keyword>
<dbReference type="EMBL" id="OP589309">
    <property type="protein sequence ID" value="UZV39941.1"/>
    <property type="molecule type" value="Genomic_DNA"/>
</dbReference>
<dbReference type="Proteomes" id="UP001220400">
    <property type="component" value="Segment"/>
</dbReference>
<organism evidence="2 3">
    <name type="scientific">Leptolyngbya phage LPP-1</name>
    <dbReference type="NCBI Taxonomy" id="2996049"/>
    <lineage>
        <taxon>Viruses</taxon>
        <taxon>Duplodnaviria</taxon>
        <taxon>Heunggongvirae</taxon>
        <taxon>Uroviricota</taxon>
        <taxon>Caudoviricetes</taxon>
        <taxon>Saffermanviridae</taxon>
        <taxon>Morrisvirus</taxon>
        <taxon>Morrisvirus LPP1</taxon>
    </lineage>
</organism>
<gene>
    <name evidence="2" type="ORF">LPP1_g15</name>
</gene>
<keyword evidence="2" id="KW-0540">Nuclease</keyword>
<feature type="compositionally biased region" description="Basic residues" evidence="1">
    <location>
        <begin position="1"/>
        <end position="12"/>
    </location>
</feature>
<evidence type="ECO:0000313" key="3">
    <source>
        <dbReference type="Proteomes" id="UP001220400"/>
    </source>
</evidence>
<dbReference type="Gene3D" id="3.40.91.30">
    <property type="match status" value="1"/>
</dbReference>
<keyword evidence="3" id="KW-1185">Reference proteome</keyword>
<feature type="region of interest" description="Disordered" evidence="1">
    <location>
        <begin position="1"/>
        <end position="20"/>
    </location>
</feature>